<accession>A0A6I3SZ23</accession>
<proteinExistence type="predicted"/>
<reference evidence="2" key="4">
    <citation type="submission" date="2024-05" db="EMBL/GenBank/DDBJ databases">
        <authorList>
            <person name="Sun Q."/>
            <person name="Zhou Y."/>
        </authorList>
    </citation>
    <scope>NUCLEOTIDE SEQUENCE</scope>
    <source>
        <strain evidence="2">CGMCC 1.15931</strain>
    </source>
</reference>
<dbReference type="EMBL" id="WNKZ01000054">
    <property type="protein sequence ID" value="MTV54530.1"/>
    <property type="molecule type" value="Genomic_DNA"/>
</dbReference>
<gene>
    <name evidence="2" type="ORF">GCM10011572_01060</name>
    <name evidence="3" type="ORF">GM672_17515</name>
</gene>
<name>A0A6I3SZ23_9BURK</name>
<dbReference type="RefSeq" id="WP_155471821.1">
    <property type="nucleotide sequence ID" value="NZ_BMKG01000001.1"/>
</dbReference>
<protein>
    <submittedName>
        <fullName evidence="3">Uncharacterized protein</fullName>
    </submittedName>
</protein>
<sequence length="254" mass="26679">MLNLHSDANERLDLFVTSDLAGQFRPELFAFLRPLHLAHLVEELWAPLCAGAKTVTALAVEERPWPPKGVGARRLRGFCTALLVDGGQAILTPQLLAADQPSNLGLAAALTRLLFAHLAEQGVTSAGLWVNGTSRFVASILHDAGYAAGNMRVVAEGCEFVLFSADLDAVLKNLAIGDARLGDLLALSLDPATIAKVGSYHLGLNAGIGAWWAGHAAQAEIYPGLIDWASLPPGGIGGTPGPPRPEDEQPIFGS</sequence>
<feature type="region of interest" description="Disordered" evidence="1">
    <location>
        <begin position="235"/>
        <end position="254"/>
    </location>
</feature>
<organism evidence="3 4">
    <name type="scientific">Pseudoduganella buxea</name>
    <dbReference type="NCBI Taxonomy" id="1949069"/>
    <lineage>
        <taxon>Bacteria</taxon>
        <taxon>Pseudomonadati</taxon>
        <taxon>Pseudomonadota</taxon>
        <taxon>Betaproteobacteria</taxon>
        <taxon>Burkholderiales</taxon>
        <taxon>Oxalobacteraceae</taxon>
        <taxon>Telluria group</taxon>
        <taxon>Pseudoduganella</taxon>
    </lineage>
</organism>
<reference evidence="2" key="1">
    <citation type="journal article" date="2014" name="Int. J. Syst. Evol. Microbiol.">
        <title>Complete genome of a new Firmicutes species belonging to the dominant human colonic microbiota ('Ruminococcus bicirculans') reveals two chromosomes and a selective capacity to utilize plant glucans.</title>
        <authorList>
            <consortium name="NISC Comparative Sequencing Program"/>
            <person name="Wegmann U."/>
            <person name="Louis P."/>
            <person name="Goesmann A."/>
            <person name="Henrissat B."/>
            <person name="Duncan S.H."/>
            <person name="Flint H.J."/>
        </authorList>
    </citation>
    <scope>NUCLEOTIDE SEQUENCE</scope>
    <source>
        <strain evidence="2">CGMCC 1.15931</strain>
    </source>
</reference>
<dbReference type="OrthoDB" id="7064660at2"/>
<keyword evidence="5" id="KW-1185">Reference proteome</keyword>
<evidence type="ECO:0000313" key="3">
    <source>
        <dbReference type="EMBL" id="MTV54530.1"/>
    </source>
</evidence>
<evidence type="ECO:0000313" key="2">
    <source>
        <dbReference type="EMBL" id="GGB82921.1"/>
    </source>
</evidence>
<evidence type="ECO:0000313" key="4">
    <source>
        <dbReference type="Proteomes" id="UP000430634"/>
    </source>
</evidence>
<dbReference type="EMBL" id="BMKG01000001">
    <property type="protein sequence ID" value="GGB82921.1"/>
    <property type="molecule type" value="Genomic_DNA"/>
</dbReference>
<evidence type="ECO:0000313" key="5">
    <source>
        <dbReference type="Proteomes" id="UP000622638"/>
    </source>
</evidence>
<dbReference type="Proteomes" id="UP000430634">
    <property type="component" value="Unassembled WGS sequence"/>
</dbReference>
<reference evidence="5" key="2">
    <citation type="journal article" date="2019" name="Int. J. Syst. Evol. Microbiol.">
        <title>The Global Catalogue of Microorganisms (GCM) 10K type strain sequencing project: providing services to taxonomists for standard genome sequencing and annotation.</title>
        <authorList>
            <consortium name="The Broad Institute Genomics Platform"/>
            <consortium name="The Broad Institute Genome Sequencing Center for Infectious Disease"/>
            <person name="Wu L."/>
            <person name="Ma J."/>
        </authorList>
    </citation>
    <scope>NUCLEOTIDE SEQUENCE [LARGE SCALE GENOMIC DNA]</scope>
    <source>
        <strain evidence="5">CGMCC 1.15931</strain>
    </source>
</reference>
<reference evidence="3 4" key="3">
    <citation type="submission" date="2019-11" db="EMBL/GenBank/DDBJ databases">
        <title>Type strains purchased from KCTC, JCM and DSMZ.</title>
        <authorList>
            <person name="Lu H."/>
        </authorList>
    </citation>
    <scope>NUCLEOTIDE SEQUENCE [LARGE SCALE GENOMIC DNA]</scope>
    <source>
        <strain evidence="3 4">KCTC 52429</strain>
    </source>
</reference>
<evidence type="ECO:0000256" key="1">
    <source>
        <dbReference type="SAM" id="MobiDB-lite"/>
    </source>
</evidence>
<comment type="caution">
    <text evidence="3">The sequence shown here is derived from an EMBL/GenBank/DDBJ whole genome shotgun (WGS) entry which is preliminary data.</text>
</comment>
<dbReference type="Proteomes" id="UP000622638">
    <property type="component" value="Unassembled WGS sequence"/>
</dbReference>
<dbReference type="AlphaFoldDB" id="A0A6I3SZ23"/>